<sequence length="228" mass="25095">MQIVVVLPLFTSLFIRSGHCSTLDDQPCSSSDELTLINKSYNLRHNGSERSDSKNSSVHCSFKRNVLHTEYSSMRRSATSNERGIDVMSLSGSERGVDVSSSMHSLSPHSSPRPNPQNRPPPPPYQSRNCATRPEISCKPPPPYKGRVMTPTKHSAGFSAKDTSTPNSEHNESSSCPGDLPAENERRSVVCDKTERSERTISIYENVGQNEASISSGIGTIWYEYGCV</sequence>
<dbReference type="Proteomes" id="UP000887581">
    <property type="component" value="Unplaced"/>
</dbReference>
<name>A0A915PJ01_9BILA</name>
<dbReference type="AlphaFoldDB" id="A0A915PJ01"/>
<reference evidence="4" key="1">
    <citation type="submission" date="2022-11" db="UniProtKB">
        <authorList>
            <consortium name="WormBaseParasite"/>
        </authorList>
    </citation>
    <scope>IDENTIFICATION</scope>
</reference>
<feature type="region of interest" description="Disordered" evidence="1">
    <location>
        <begin position="93"/>
        <end position="185"/>
    </location>
</feature>
<evidence type="ECO:0000256" key="2">
    <source>
        <dbReference type="SAM" id="SignalP"/>
    </source>
</evidence>
<feature type="chain" id="PRO_5037712539" evidence="2">
    <location>
        <begin position="21"/>
        <end position="228"/>
    </location>
</feature>
<evidence type="ECO:0000313" key="4">
    <source>
        <dbReference type="WBParaSite" id="sdigi.contig2.g295.t1"/>
    </source>
</evidence>
<evidence type="ECO:0000313" key="3">
    <source>
        <dbReference type="Proteomes" id="UP000887581"/>
    </source>
</evidence>
<feature type="signal peptide" evidence="2">
    <location>
        <begin position="1"/>
        <end position="20"/>
    </location>
</feature>
<feature type="compositionally biased region" description="Pro residues" evidence="1">
    <location>
        <begin position="111"/>
        <end position="125"/>
    </location>
</feature>
<proteinExistence type="predicted"/>
<accession>A0A915PJ01</accession>
<feature type="compositionally biased region" description="Low complexity" evidence="1">
    <location>
        <begin position="100"/>
        <end position="110"/>
    </location>
</feature>
<evidence type="ECO:0000256" key="1">
    <source>
        <dbReference type="SAM" id="MobiDB-lite"/>
    </source>
</evidence>
<keyword evidence="3" id="KW-1185">Reference proteome</keyword>
<organism evidence="3 4">
    <name type="scientific">Setaria digitata</name>
    <dbReference type="NCBI Taxonomy" id="48799"/>
    <lineage>
        <taxon>Eukaryota</taxon>
        <taxon>Metazoa</taxon>
        <taxon>Ecdysozoa</taxon>
        <taxon>Nematoda</taxon>
        <taxon>Chromadorea</taxon>
        <taxon>Rhabditida</taxon>
        <taxon>Spirurina</taxon>
        <taxon>Spiruromorpha</taxon>
        <taxon>Filarioidea</taxon>
        <taxon>Setariidae</taxon>
        <taxon>Setaria</taxon>
    </lineage>
</organism>
<protein>
    <submittedName>
        <fullName evidence="4">Uncharacterized protein</fullName>
    </submittedName>
</protein>
<dbReference type="WBParaSite" id="sdigi.contig2.g295.t1">
    <property type="protein sequence ID" value="sdigi.contig2.g295.t1"/>
    <property type="gene ID" value="sdigi.contig2.g295"/>
</dbReference>
<keyword evidence="2" id="KW-0732">Signal</keyword>
<feature type="compositionally biased region" description="Polar residues" evidence="1">
    <location>
        <begin position="161"/>
        <end position="176"/>
    </location>
</feature>